<proteinExistence type="predicted"/>
<sequence length="146" mass="15045">MKHWIRVTLTTLTSTIGLTAIAGGTALLVGSFANEESEAIVPDRAFLGDSPFTSYVVPGVLLAVVVGGTHLAAAVLVGRRASAAPVAVAVAGFGLLIWIFVQMMFIPFSVLQALYFAGGLAELGLLMLGLGLFTPARTTARVSGGR</sequence>
<accession>A0A9W6HAZ8</accession>
<dbReference type="EMBL" id="BSEN01000009">
    <property type="protein sequence ID" value="GLJ76523.1"/>
    <property type="molecule type" value="Genomic_DNA"/>
</dbReference>
<feature type="transmembrane region" description="Helical" evidence="1">
    <location>
        <begin position="83"/>
        <end position="101"/>
    </location>
</feature>
<protein>
    <submittedName>
        <fullName evidence="2">Uncharacterized protein</fullName>
    </submittedName>
</protein>
<keyword evidence="3" id="KW-1185">Reference proteome</keyword>
<keyword evidence="1" id="KW-0812">Transmembrane</keyword>
<keyword evidence="1" id="KW-1133">Transmembrane helix</keyword>
<feature type="transmembrane region" description="Helical" evidence="1">
    <location>
        <begin position="113"/>
        <end position="133"/>
    </location>
</feature>
<evidence type="ECO:0000256" key="1">
    <source>
        <dbReference type="SAM" id="Phobius"/>
    </source>
</evidence>
<feature type="transmembrane region" description="Helical" evidence="1">
    <location>
        <begin position="12"/>
        <end position="32"/>
    </location>
</feature>
<evidence type="ECO:0000313" key="2">
    <source>
        <dbReference type="EMBL" id="GLJ76523.1"/>
    </source>
</evidence>
<feature type="transmembrane region" description="Helical" evidence="1">
    <location>
        <begin position="52"/>
        <end position="76"/>
    </location>
</feature>
<keyword evidence="1" id="KW-0472">Membrane</keyword>
<comment type="caution">
    <text evidence="2">The sequence shown here is derived from an EMBL/GenBank/DDBJ whole genome shotgun (WGS) entry which is preliminary data.</text>
</comment>
<dbReference type="Proteomes" id="UP001142372">
    <property type="component" value="Unassembled WGS sequence"/>
</dbReference>
<gene>
    <name evidence="2" type="ORF">GCM10017584_20970</name>
</gene>
<reference evidence="2" key="1">
    <citation type="journal article" date="2014" name="Int. J. Syst. Evol. Microbiol.">
        <title>Complete genome sequence of Corynebacterium casei LMG S-19264T (=DSM 44701T), isolated from a smear-ripened cheese.</title>
        <authorList>
            <consortium name="US DOE Joint Genome Institute (JGI-PGF)"/>
            <person name="Walter F."/>
            <person name="Albersmeier A."/>
            <person name="Kalinowski J."/>
            <person name="Ruckert C."/>
        </authorList>
    </citation>
    <scope>NUCLEOTIDE SEQUENCE</scope>
    <source>
        <strain evidence="2">VKM Ac-1401</strain>
    </source>
</reference>
<organism evidence="2 3">
    <name type="scientific">Leifsonia poae</name>
    <dbReference type="NCBI Taxonomy" id="110933"/>
    <lineage>
        <taxon>Bacteria</taxon>
        <taxon>Bacillati</taxon>
        <taxon>Actinomycetota</taxon>
        <taxon>Actinomycetes</taxon>
        <taxon>Micrococcales</taxon>
        <taxon>Microbacteriaceae</taxon>
        <taxon>Leifsonia</taxon>
    </lineage>
</organism>
<dbReference type="RefSeq" id="WP_271177188.1">
    <property type="nucleotide sequence ID" value="NZ_BAAAJO010000008.1"/>
</dbReference>
<dbReference type="AlphaFoldDB" id="A0A9W6HAZ8"/>
<evidence type="ECO:0000313" key="3">
    <source>
        <dbReference type="Proteomes" id="UP001142372"/>
    </source>
</evidence>
<name>A0A9W6HAZ8_9MICO</name>
<reference evidence="2" key="2">
    <citation type="submission" date="2023-01" db="EMBL/GenBank/DDBJ databases">
        <authorList>
            <person name="Sun Q."/>
            <person name="Evtushenko L."/>
        </authorList>
    </citation>
    <scope>NUCLEOTIDE SEQUENCE</scope>
    <source>
        <strain evidence="2">VKM Ac-1401</strain>
    </source>
</reference>